<dbReference type="HAMAP" id="MF_01241">
    <property type="entry name" value="GlcN6P_deamin"/>
    <property type="match status" value="1"/>
</dbReference>
<feature type="active site" description="Proton acceptor; for enolization step" evidence="4">
    <location>
        <position position="67"/>
    </location>
</feature>
<dbReference type="PANTHER" id="PTHR42892">
    <property type="entry name" value="GLUCOSAMINE-6-PHOSPHATE DEAMINASE-LIKE PROTEIN BT_0258-RELATED"/>
    <property type="match status" value="1"/>
</dbReference>
<dbReference type="NCBIfam" id="TIGR00502">
    <property type="entry name" value="nagB"/>
    <property type="match status" value="1"/>
</dbReference>
<dbReference type="FunFam" id="3.40.50.1360:FF:000003">
    <property type="entry name" value="Glucosamine-6-phosphate deaminase"/>
    <property type="match status" value="1"/>
</dbReference>
<comment type="similarity">
    <text evidence="4">Belongs to the glucosamine/galactosamine-6-phosphate isomerase family. NagB subfamily.</text>
</comment>
<sequence length="243" mass="27402">MRFIITKNYQELSQKAADLVIKQIKQKPNSVLGLATGSTPLGLYQNLVKVYKQGSIDFKKITTFNLDEYYGLAPTDKQSYHYFMWHNLFSKININPKNIFIPDGLIKKNQLKIYCQNYEREIKKHGGIDLQILGLGQNGHLGFNEPGFNFNSKTRLVNLTKTTISANSRFFNNKKIMPRQAVTMGLKTITQAKKIILLASGENKAKVIALAVKGQVTAKVPASILQKHKNTTFILDQKAVSLL</sequence>
<keyword evidence="3 4" id="KW-0119">Carbohydrate metabolism</keyword>
<evidence type="ECO:0000256" key="3">
    <source>
        <dbReference type="ARBA" id="ARBA00023277"/>
    </source>
</evidence>
<dbReference type="InterPro" id="IPR018321">
    <property type="entry name" value="Glucosamine6P_isomerase_CS"/>
</dbReference>
<feature type="active site" description="For ring-opening step" evidence="4">
    <location>
        <position position="138"/>
    </location>
</feature>
<dbReference type="GO" id="GO:0019262">
    <property type="term" value="P:N-acetylneuraminate catabolic process"/>
    <property type="evidence" value="ECO:0007669"/>
    <property type="project" value="UniProtKB-UniRule"/>
</dbReference>
<dbReference type="Pfam" id="PF01182">
    <property type="entry name" value="Glucosamine_iso"/>
    <property type="match status" value="1"/>
</dbReference>
<dbReference type="InterPro" id="IPR037171">
    <property type="entry name" value="NagB/RpiA_transferase-like"/>
</dbReference>
<keyword evidence="2 4" id="KW-0378">Hydrolase</keyword>
<dbReference type="AlphaFoldDB" id="A0A1G1XZR7"/>
<accession>A0A1G1XZR7</accession>
<dbReference type="Proteomes" id="UP000178930">
    <property type="component" value="Unassembled WGS sequence"/>
</dbReference>
<dbReference type="EMBL" id="MHIB01000002">
    <property type="protein sequence ID" value="OGY45528.1"/>
    <property type="molecule type" value="Genomic_DNA"/>
</dbReference>
<dbReference type="PANTHER" id="PTHR42892:SF1">
    <property type="entry name" value="GLUCOSAMINE-6-PHOSPHATE ISOMERASE"/>
    <property type="match status" value="1"/>
</dbReference>
<comment type="function">
    <text evidence="4">Catalyzes the reversible isomerization-deamination of glucosamine 6-phosphate (GlcN6P) to form fructose 6-phosphate (Fru6P) and ammonium ion.</text>
</comment>
<comment type="caution">
    <text evidence="4">Lacks conserved residue(s) required for the propagation of feature annotation.</text>
</comment>
<comment type="pathway">
    <text evidence="4">Amino-sugar metabolism; N-acetylneuraminate degradation; D-fructose 6-phosphate from N-acetylneuraminate: step 5/5.</text>
</comment>
<dbReference type="PROSITE" id="PS01161">
    <property type="entry name" value="GLC_GALNAC_ISOMERASE"/>
    <property type="match status" value="1"/>
</dbReference>
<protein>
    <recommendedName>
        <fullName evidence="4">Glucosamine-6-phosphate deaminase</fullName>
        <ecNumber evidence="4">3.5.99.6</ecNumber>
    </recommendedName>
    <alternativeName>
        <fullName evidence="4">GlcN6P deaminase</fullName>
        <shortName evidence="4">GNPDA</shortName>
    </alternativeName>
    <alternativeName>
        <fullName evidence="4">Glucosamine-6-phosphate isomerase</fullName>
    </alternativeName>
</protein>
<dbReference type="SUPFAM" id="SSF100950">
    <property type="entry name" value="NagB/RpiA/CoA transferase-like"/>
    <property type="match status" value="1"/>
</dbReference>
<dbReference type="GO" id="GO:0005975">
    <property type="term" value="P:carbohydrate metabolic process"/>
    <property type="evidence" value="ECO:0007669"/>
    <property type="project" value="InterPro"/>
</dbReference>
<evidence type="ECO:0000256" key="1">
    <source>
        <dbReference type="ARBA" id="ARBA00000644"/>
    </source>
</evidence>
<dbReference type="STRING" id="1797532.A2729_01945"/>
<feature type="active site" description="Proton acceptor; for ring-opening step" evidence="4">
    <location>
        <position position="140"/>
    </location>
</feature>
<dbReference type="UniPathway" id="UPA00629">
    <property type="reaction ID" value="UER00684"/>
</dbReference>
<dbReference type="GO" id="GO:0006046">
    <property type="term" value="P:N-acetylglucosamine catabolic process"/>
    <property type="evidence" value="ECO:0007669"/>
    <property type="project" value="UniProtKB-UniRule"/>
</dbReference>
<evidence type="ECO:0000256" key="4">
    <source>
        <dbReference type="HAMAP-Rule" id="MF_01241"/>
    </source>
</evidence>
<organism evidence="6 7">
    <name type="scientific">Candidatus Buchananbacteria bacterium RIFCSPHIGHO2_01_FULL_39_14</name>
    <dbReference type="NCBI Taxonomy" id="1797532"/>
    <lineage>
        <taxon>Bacteria</taxon>
        <taxon>Candidatus Buchananiibacteriota</taxon>
    </lineage>
</organism>
<dbReference type="CDD" id="cd01399">
    <property type="entry name" value="GlcN6P_deaminase"/>
    <property type="match status" value="1"/>
</dbReference>
<comment type="catalytic activity">
    <reaction evidence="1 4">
        <text>alpha-D-glucosamine 6-phosphate + H2O = beta-D-fructose 6-phosphate + NH4(+)</text>
        <dbReference type="Rhea" id="RHEA:12172"/>
        <dbReference type="ChEBI" id="CHEBI:15377"/>
        <dbReference type="ChEBI" id="CHEBI:28938"/>
        <dbReference type="ChEBI" id="CHEBI:57634"/>
        <dbReference type="ChEBI" id="CHEBI:75989"/>
        <dbReference type="EC" id="3.5.99.6"/>
    </reaction>
</comment>
<dbReference type="InterPro" id="IPR004547">
    <property type="entry name" value="Glucosamine6P_isomerase"/>
</dbReference>
<feature type="domain" description="Glucosamine/galactosamine-6-phosphate isomerase" evidence="5">
    <location>
        <begin position="10"/>
        <end position="232"/>
    </location>
</feature>
<name>A0A1G1XZR7_9BACT</name>
<dbReference type="InterPro" id="IPR052960">
    <property type="entry name" value="GlcN6P_deaminase-like"/>
</dbReference>
<evidence type="ECO:0000256" key="2">
    <source>
        <dbReference type="ARBA" id="ARBA00022801"/>
    </source>
</evidence>
<dbReference type="Gene3D" id="3.40.50.1360">
    <property type="match status" value="1"/>
</dbReference>
<dbReference type="EC" id="3.5.99.6" evidence="4"/>
<evidence type="ECO:0000313" key="7">
    <source>
        <dbReference type="Proteomes" id="UP000178930"/>
    </source>
</evidence>
<gene>
    <name evidence="4" type="primary">nagB</name>
    <name evidence="6" type="ORF">A2729_01945</name>
</gene>
<dbReference type="GO" id="GO:0004342">
    <property type="term" value="F:glucosamine-6-phosphate deaminase activity"/>
    <property type="evidence" value="ECO:0007669"/>
    <property type="project" value="UniProtKB-UniRule"/>
</dbReference>
<proteinExistence type="inferred from homology"/>
<dbReference type="InterPro" id="IPR006148">
    <property type="entry name" value="Glc/Gal-6P_isomerase"/>
</dbReference>
<comment type="caution">
    <text evidence="6">The sequence shown here is derived from an EMBL/GenBank/DDBJ whole genome shotgun (WGS) entry which is preliminary data.</text>
</comment>
<reference evidence="6 7" key="1">
    <citation type="journal article" date="2016" name="Nat. Commun.">
        <title>Thousands of microbial genomes shed light on interconnected biogeochemical processes in an aquifer system.</title>
        <authorList>
            <person name="Anantharaman K."/>
            <person name="Brown C.T."/>
            <person name="Hug L.A."/>
            <person name="Sharon I."/>
            <person name="Castelle C.J."/>
            <person name="Probst A.J."/>
            <person name="Thomas B.C."/>
            <person name="Singh A."/>
            <person name="Wilkins M.J."/>
            <person name="Karaoz U."/>
            <person name="Brodie E.L."/>
            <person name="Williams K.H."/>
            <person name="Hubbard S.S."/>
            <person name="Banfield J.F."/>
        </authorList>
    </citation>
    <scope>NUCLEOTIDE SEQUENCE [LARGE SCALE GENOMIC DNA]</scope>
</reference>
<evidence type="ECO:0000313" key="6">
    <source>
        <dbReference type="EMBL" id="OGY45528.1"/>
    </source>
</evidence>
<evidence type="ECO:0000259" key="5">
    <source>
        <dbReference type="Pfam" id="PF01182"/>
    </source>
</evidence>
<feature type="active site" description="For ring-opening step" evidence="4">
    <location>
        <position position="145"/>
    </location>
</feature>